<proteinExistence type="predicted"/>
<name>A0A9P9K5Q1_FUSRE</name>
<evidence type="ECO:0000313" key="3">
    <source>
        <dbReference type="Proteomes" id="UP000720189"/>
    </source>
</evidence>
<organism evidence="2 3">
    <name type="scientific">Fusarium redolens</name>
    <dbReference type="NCBI Taxonomy" id="48865"/>
    <lineage>
        <taxon>Eukaryota</taxon>
        <taxon>Fungi</taxon>
        <taxon>Dikarya</taxon>
        <taxon>Ascomycota</taxon>
        <taxon>Pezizomycotina</taxon>
        <taxon>Sordariomycetes</taxon>
        <taxon>Hypocreomycetidae</taxon>
        <taxon>Hypocreales</taxon>
        <taxon>Nectriaceae</taxon>
        <taxon>Fusarium</taxon>
        <taxon>Fusarium redolens species complex</taxon>
    </lineage>
</organism>
<accession>A0A9P9K5Q1</accession>
<sequence>MASSPGNVAPTPGGSFDHIHYCPAWTDPNWQDEGPERDASIFDIKDSVFDRIRPALLPRDRFKKPTIYAQRFGIFPGRTDGRSRTSPTRAESRAIFPASADIRNGKELFGRFEDLAKAENEHVDDYMERTRPDMQNLDEIEQRFMQQYEDLVIDENWQSILFGSLTMDELQAEGYFSMCDTELNGLKGQVSELFKRERWVDTSCYGKTAEEPRLIYTLNGNREEWNARTNDRVWDAMQPSIQLASRFLRMDDTFLESLLDITNRLWVDRKLFEQQDGQDRDDKIKFVRNLDPNDQSRLDGAKAVKDSGIDPREATWQALLRIFKIELTSGFLSDGKQQRDHCAGITQTWNTYPPGSSLIVRIDCELVWPLINDTYSNSEKLKASLILGTTIAHEMMHSFSSAPVKWLTDPASIGIARPEQVLACKQLLRSLRDFEHRDLHDEPYFEDDAYSEVGHAFETHVMGGGYWSFATDMCRQRPALLQTAAGLVAFSEHSDSLANVPPVLQYPLTRNIKISHYIRTEDVKKYFTQPFWDVAMQKYGTAALREPSKKPHKITYYPADDGYDTYDFGDIPLGILDDKDWLEDFMKGLGGRGNIVLKSYLNNLINEACDFDFMNAQFNTDIEAWGHRDAIWRQLSREILMIICEVSAHTYQASQGQAQDNVLVFLHNCWMATSYQLLGYPDPHSASLATLASDPEEWARYIRFSGLEVYEKRLVPRLIDFTRRLEKEIMHIESMVCELYQLGTTNWPLYERFGKAHAVDFRDRVDRMLETITDLLTPVGIVDRGIKSIDAEWFNRLWTLGQRVKDIRQLLDLDSNAYEHNWRDLLLTMPMARKSNRKPHQRFYFLAKREMMKLTGSQLEKMKEFKKRFQKLLSLGGYKVVIPGEDPDVLSIAQRLSGTLDDDRGNNDHEKVIKGPSTGIFNVEAVKNLAHQLLREENDAQNDMLNRITSRLNNKAPTLQEAAAEQAGMVPPILPKFQQLGFENQAVPLTNVHEFKADNAPFSAFSSGTSSPFPQHQPNQPPAWVANSTEDLATWVNNRLAGGPQVAHGITPHPYALRENLTVDLQNMAQASLPMRNPASFANEYPREVVQDHNSAFVVGPLGDIAQAWEQQFQIGQSPPPAATGSISVVQSPLAPTRRDSRDIDMTDVLSQGRRATVLSHFDHSSSETDVSDDEAQRSRESSSSGTTLVGFSNAEEELLSKIASFERSEARERGYDLKRRSSWAPLYSKKKKKKKKRETPKAKRRVSKSKPKKTRVLRT</sequence>
<dbReference type="OrthoDB" id="3497519at2759"/>
<feature type="region of interest" description="Disordered" evidence="1">
    <location>
        <begin position="1209"/>
        <end position="1260"/>
    </location>
</feature>
<evidence type="ECO:0000256" key="1">
    <source>
        <dbReference type="SAM" id="MobiDB-lite"/>
    </source>
</evidence>
<comment type="caution">
    <text evidence="2">The sequence shown here is derived from an EMBL/GenBank/DDBJ whole genome shotgun (WGS) entry which is preliminary data.</text>
</comment>
<dbReference type="EMBL" id="JAGMUX010000013">
    <property type="protein sequence ID" value="KAH7241079.1"/>
    <property type="molecule type" value="Genomic_DNA"/>
</dbReference>
<reference evidence="2" key="1">
    <citation type="journal article" date="2021" name="Nat. Commun.">
        <title>Genetic determinants of endophytism in the Arabidopsis root mycobiome.</title>
        <authorList>
            <person name="Mesny F."/>
            <person name="Miyauchi S."/>
            <person name="Thiergart T."/>
            <person name="Pickel B."/>
            <person name="Atanasova L."/>
            <person name="Karlsson M."/>
            <person name="Huettel B."/>
            <person name="Barry K.W."/>
            <person name="Haridas S."/>
            <person name="Chen C."/>
            <person name="Bauer D."/>
            <person name="Andreopoulos W."/>
            <person name="Pangilinan J."/>
            <person name="LaButti K."/>
            <person name="Riley R."/>
            <person name="Lipzen A."/>
            <person name="Clum A."/>
            <person name="Drula E."/>
            <person name="Henrissat B."/>
            <person name="Kohler A."/>
            <person name="Grigoriev I.V."/>
            <person name="Martin F.M."/>
            <person name="Hacquard S."/>
        </authorList>
    </citation>
    <scope>NUCLEOTIDE SEQUENCE</scope>
    <source>
        <strain evidence="2">MPI-CAGE-AT-0023</strain>
    </source>
</reference>
<feature type="region of interest" description="Disordered" evidence="1">
    <location>
        <begin position="1116"/>
        <end position="1145"/>
    </location>
</feature>
<keyword evidence="3" id="KW-1185">Reference proteome</keyword>
<feature type="compositionally biased region" description="Basic residues" evidence="1">
    <location>
        <begin position="1229"/>
        <end position="1260"/>
    </location>
</feature>
<evidence type="ECO:0000313" key="2">
    <source>
        <dbReference type="EMBL" id="KAH7241079.1"/>
    </source>
</evidence>
<dbReference type="Proteomes" id="UP000720189">
    <property type="component" value="Unassembled WGS sequence"/>
</dbReference>
<gene>
    <name evidence="2" type="ORF">BKA55DRAFT_740902</name>
</gene>
<dbReference type="GeneID" id="70231410"/>
<feature type="compositionally biased region" description="Basic and acidic residues" evidence="1">
    <location>
        <begin position="1209"/>
        <end position="1220"/>
    </location>
</feature>
<protein>
    <submittedName>
        <fullName evidence="2">Uncharacterized protein</fullName>
    </submittedName>
</protein>
<dbReference type="RefSeq" id="XP_046046593.1">
    <property type="nucleotide sequence ID" value="XM_046201456.1"/>
</dbReference>
<dbReference type="AlphaFoldDB" id="A0A9P9K5Q1"/>
<feature type="region of interest" description="Disordered" evidence="1">
    <location>
        <begin position="1158"/>
        <end position="1190"/>
    </location>
</feature>